<organism evidence="9 10">
    <name type="scientific">Propionibacterium acidifaciens F0233</name>
    <dbReference type="NCBI Taxonomy" id="553198"/>
    <lineage>
        <taxon>Bacteria</taxon>
        <taxon>Bacillati</taxon>
        <taxon>Actinomycetota</taxon>
        <taxon>Actinomycetes</taxon>
        <taxon>Propionibacteriales</taxon>
        <taxon>Propionibacteriaceae</taxon>
        <taxon>Propionibacterium</taxon>
    </lineage>
</organism>
<feature type="domain" description="Histidine kinase" evidence="8">
    <location>
        <begin position="292"/>
        <end position="486"/>
    </location>
</feature>
<dbReference type="RefSeq" id="WP_021797483.1">
    <property type="nucleotide sequence ID" value="NZ_ACVN02000169.1"/>
</dbReference>
<dbReference type="GeneID" id="95358700"/>
<evidence type="ECO:0000256" key="6">
    <source>
        <dbReference type="ARBA" id="ARBA00022777"/>
    </source>
</evidence>
<proteinExistence type="predicted"/>
<keyword evidence="7" id="KW-0067">ATP-binding</keyword>
<dbReference type="PANTHER" id="PTHR41523">
    <property type="entry name" value="TWO-COMPONENT SYSTEM SENSOR PROTEIN"/>
    <property type="match status" value="1"/>
</dbReference>
<keyword evidence="4" id="KW-0808">Transferase</keyword>
<name>U2QI96_9ACTN</name>
<dbReference type="Pfam" id="PF12282">
    <property type="entry name" value="GAF_PdtaS"/>
    <property type="match status" value="1"/>
</dbReference>
<evidence type="ECO:0000256" key="7">
    <source>
        <dbReference type="ARBA" id="ARBA00022840"/>
    </source>
</evidence>
<dbReference type="InterPro" id="IPR003594">
    <property type="entry name" value="HATPase_dom"/>
</dbReference>
<protein>
    <recommendedName>
        <fullName evidence="2">histidine kinase</fullName>
        <ecNumber evidence="2">2.7.13.3</ecNumber>
    </recommendedName>
</protein>
<sequence length="494" mass="53909">MLTMDRVLTQRTTLAEEDRDWLDSFVREWHVLADTSFSDLVLWVPDVDDNIFWAVAQRRPVTGPTALEEDVVGSEIRYEPDSLVVEAYLSREICETSDNKLQAGIPVDVWAIPVIRHGEVIGVVERHTNRMGVRAPGAMEDAYLRIADTLSNMLWHGDFPIDPPGDLTLSPHVGDGLILASADGEMTYASPNAVSVYRRLGLVGDLIGENLCRLTVDGLGAEVQPVEPTRMRFNGRRAGEYEAENGAGSMRLRVLPLSEDGERIAIMALCRDITDLRYRDRELMTKNAMIRETHHRVKNNLQTVAALLRLQSRRATSQEARDDLDDAMSRVQSIAIVHEILSRSFDEAAEFDEIADKILQMVGDVAASSGVVRATREGSFGLVPAKAATSLSLIMTELCQNAIEHGLDAGAGAVRVVPQRREDGGLVLDVVDQGVGLADDFRLFQTDSLGTSIVAALVADMHGEFTLFNNADGVGATSRVVIPAETLAVPGSGA</sequence>
<evidence type="ECO:0000256" key="1">
    <source>
        <dbReference type="ARBA" id="ARBA00000085"/>
    </source>
</evidence>
<dbReference type="InterPro" id="IPR038424">
    <property type="entry name" value="H_kinase_PdtaS_GAF_sf"/>
</dbReference>
<keyword evidence="3" id="KW-0597">Phosphoprotein</keyword>
<evidence type="ECO:0000256" key="4">
    <source>
        <dbReference type="ARBA" id="ARBA00022679"/>
    </source>
</evidence>
<dbReference type="Proteomes" id="UP000017052">
    <property type="component" value="Unassembled WGS sequence"/>
</dbReference>
<gene>
    <name evidence="9" type="ORF">HMPREF0682_1495</name>
</gene>
<dbReference type="SMART" id="SM00387">
    <property type="entry name" value="HATPase_c"/>
    <property type="match status" value="1"/>
</dbReference>
<reference evidence="9" key="1">
    <citation type="submission" date="2013-08" db="EMBL/GenBank/DDBJ databases">
        <authorList>
            <person name="Durkin A.S."/>
            <person name="Haft D.R."/>
            <person name="McCorrison J."/>
            <person name="Torralba M."/>
            <person name="Gillis M."/>
            <person name="Haft D.H."/>
            <person name="Methe B."/>
            <person name="Sutton G."/>
            <person name="Nelson K.E."/>
        </authorList>
    </citation>
    <scope>NUCLEOTIDE SEQUENCE [LARGE SCALE GENOMIC DNA]</scope>
    <source>
        <strain evidence="9">F0233</strain>
    </source>
</reference>
<dbReference type="SUPFAM" id="SSF55874">
    <property type="entry name" value="ATPase domain of HSP90 chaperone/DNA topoisomerase II/histidine kinase"/>
    <property type="match status" value="1"/>
</dbReference>
<accession>U2QI96</accession>
<comment type="caution">
    <text evidence="9">The sequence shown here is derived from an EMBL/GenBank/DDBJ whole genome shotgun (WGS) entry which is preliminary data.</text>
</comment>
<evidence type="ECO:0000256" key="5">
    <source>
        <dbReference type="ARBA" id="ARBA00022741"/>
    </source>
</evidence>
<dbReference type="InterPro" id="IPR036890">
    <property type="entry name" value="HATPase_C_sf"/>
</dbReference>
<evidence type="ECO:0000259" key="8">
    <source>
        <dbReference type="PROSITE" id="PS50109"/>
    </source>
</evidence>
<dbReference type="Gene3D" id="3.30.450.280">
    <property type="entry name" value="GAF domain"/>
    <property type="match status" value="1"/>
</dbReference>
<dbReference type="InterPro" id="IPR005467">
    <property type="entry name" value="His_kinase_dom"/>
</dbReference>
<keyword evidence="5" id="KW-0547">Nucleotide-binding</keyword>
<evidence type="ECO:0000256" key="2">
    <source>
        <dbReference type="ARBA" id="ARBA00012438"/>
    </source>
</evidence>
<evidence type="ECO:0000313" key="9">
    <source>
        <dbReference type="EMBL" id="ERK55934.1"/>
    </source>
</evidence>
<evidence type="ECO:0000256" key="3">
    <source>
        <dbReference type="ARBA" id="ARBA00022553"/>
    </source>
</evidence>
<dbReference type="AlphaFoldDB" id="U2QI96"/>
<dbReference type="EMBL" id="ACVN02000169">
    <property type="protein sequence ID" value="ERK55934.1"/>
    <property type="molecule type" value="Genomic_DNA"/>
</dbReference>
<dbReference type="Pfam" id="PF02518">
    <property type="entry name" value="HATPase_c"/>
    <property type="match status" value="1"/>
</dbReference>
<evidence type="ECO:0000313" key="10">
    <source>
        <dbReference type="Proteomes" id="UP000017052"/>
    </source>
</evidence>
<dbReference type="Gene3D" id="3.30.450.20">
    <property type="entry name" value="PAS domain"/>
    <property type="match status" value="1"/>
</dbReference>
<keyword evidence="6 9" id="KW-0418">Kinase</keyword>
<dbReference type="SMART" id="SM00911">
    <property type="entry name" value="HWE_HK"/>
    <property type="match status" value="1"/>
</dbReference>
<dbReference type="EC" id="2.7.13.3" evidence="2"/>
<dbReference type="PROSITE" id="PS50109">
    <property type="entry name" value="HIS_KIN"/>
    <property type="match status" value="1"/>
</dbReference>
<dbReference type="OrthoDB" id="9767435at2"/>
<dbReference type="PANTHER" id="PTHR41523:SF8">
    <property type="entry name" value="ETHYLENE RESPONSE SENSOR PROTEIN"/>
    <property type="match status" value="1"/>
</dbReference>
<comment type="catalytic activity">
    <reaction evidence="1">
        <text>ATP + protein L-histidine = ADP + protein N-phospho-L-histidine.</text>
        <dbReference type="EC" id="2.7.13.3"/>
    </reaction>
</comment>
<keyword evidence="10" id="KW-1185">Reference proteome</keyword>
<dbReference type="Gene3D" id="3.30.565.10">
    <property type="entry name" value="Histidine kinase-like ATPase, C-terminal domain"/>
    <property type="match status" value="1"/>
</dbReference>
<dbReference type="InterPro" id="IPR022066">
    <property type="entry name" value="PdtaS_GAF"/>
</dbReference>
<dbReference type="InterPro" id="IPR011102">
    <property type="entry name" value="Sig_transdc_His_kinase_HWE"/>
</dbReference>
<dbReference type="InterPro" id="IPR011495">
    <property type="entry name" value="Sig_transdc_His_kin_sub2_dim/P"/>
</dbReference>
<dbReference type="GO" id="GO:0005524">
    <property type="term" value="F:ATP binding"/>
    <property type="evidence" value="ECO:0007669"/>
    <property type="project" value="UniProtKB-KW"/>
</dbReference>
<dbReference type="GO" id="GO:0004673">
    <property type="term" value="F:protein histidine kinase activity"/>
    <property type="evidence" value="ECO:0007669"/>
    <property type="project" value="UniProtKB-EC"/>
</dbReference>
<dbReference type="Pfam" id="PF07568">
    <property type="entry name" value="HisKA_2"/>
    <property type="match status" value="1"/>
</dbReference>